<dbReference type="InterPro" id="IPR003782">
    <property type="entry name" value="SCO1/SenC"/>
</dbReference>
<evidence type="ECO:0000256" key="4">
    <source>
        <dbReference type="PIRSR" id="PIRSR603782-2"/>
    </source>
</evidence>
<name>A0A9J6ZGF9_9BACL</name>
<protein>
    <submittedName>
        <fullName evidence="7">SCO family protein</fullName>
    </submittedName>
</protein>
<comment type="similarity">
    <text evidence="1">Belongs to the SCO1/2 family.</text>
</comment>
<dbReference type="PANTHER" id="PTHR12151:SF25">
    <property type="entry name" value="LINALOOL DEHYDRATASE_ISOMERASE DOMAIN-CONTAINING PROTEIN"/>
    <property type="match status" value="1"/>
</dbReference>
<dbReference type="InterPro" id="IPR036249">
    <property type="entry name" value="Thioredoxin-like_sf"/>
</dbReference>
<accession>A0A9J6ZGF9</accession>
<feature type="binding site" evidence="3">
    <location>
        <position position="78"/>
    </location>
    <ligand>
        <name>Cu cation</name>
        <dbReference type="ChEBI" id="CHEBI:23378"/>
    </ligand>
</feature>
<evidence type="ECO:0000256" key="5">
    <source>
        <dbReference type="SAM" id="Phobius"/>
    </source>
</evidence>
<dbReference type="EMBL" id="CP097899">
    <property type="protein sequence ID" value="URN94833.1"/>
    <property type="molecule type" value="Genomic_DNA"/>
</dbReference>
<sequence>MAFLKKYAFQIAISCLVVLMGVYLLYTYVLKPEAVPSVKDPAPNFTLNDLDNNPVTLDSTEGKVRLVYFYFASCPDVCPPTTFLISQVQEILKEKGELGTEVEIVSITFDPVTDTPEVITNFANKVGVDFDHWTFLRGETSEEMVELARDFSVAVVYDEKEKTFYHNNPLILVDQEGNIREWINASPNLEAGDKELLAEDVYKALKRLY</sequence>
<feature type="binding site" evidence="3">
    <location>
        <position position="166"/>
    </location>
    <ligand>
        <name>Cu cation</name>
        <dbReference type="ChEBI" id="CHEBI:23378"/>
    </ligand>
</feature>
<dbReference type="Gene3D" id="3.40.30.10">
    <property type="entry name" value="Glutaredoxin"/>
    <property type="match status" value="1"/>
</dbReference>
<evidence type="ECO:0000256" key="3">
    <source>
        <dbReference type="PIRSR" id="PIRSR603782-1"/>
    </source>
</evidence>
<evidence type="ECO:0000259" key="6">
    <source>
        <dbReference type="PROSITE" id="PS51352"/>
    </source>
</evidence>
<dbReference type="PROSITE" id="PS51352">
    <property type="entry name" value="THIOREDOXIN_2"/>
    <property type="match status" value="1"/>
</dbReference>
<gene>
    <name evidence="7" type="ORF">NAG76_00805</name>
</gene>
<evidence type="ECO:0000256" key="1">
    <source>
        <dbReference type="ARBA" id="ARBA00010996"/>
    </source>
</evidence>
<reference evidence="7" key="1">
    <citation type="submission" date="2022-05" db="EMBL/GenBank/DDBJ databases">
        <title>Novel bacterial taxa in a minimal lignocellulolytic consortium and its capacity to transform plastics disclosed by genome-resolved metagenomics.</title>
        <authorList>
            <person name="Rodriguez C.A.D."/>
            <person name="Diaz-Garcia L."/>
            <person name="Herrera K."/>
            <person name="Tarazona N.A."/>
            <person name="Sproer C."/>
            <person name="Overmann J."/>
            <person name="Jimenez D.J."/>
        </authorList>
    </citation>
    <scope>NUCLEOTIDE SEQUENCE</scope>
    <source>
        <strain evidence="7">MAG5</strain>
    </source>
</reference>
<feature type="binding site" evidence="3">
    <location>
        <position position="74"/>
    </location>
    <ligand>
        <name>Cu cation</name>
        <dbReference type="ChEBI" id="CHEBI:23378"/>
    </ligand>
</feature>
<proteinExistence type="inferred from homology"/>
<keyword evidence="3" id="KW-0479">Metal-binding</keyword>
<dbReference type="PANTHER" id="PTHR12151">
    <property type="entry name" value="ELECTRON TRANSPORT PROTIN SCO1/SENC FAMILY MEMBER"/>
    <property type="match status" value="1"/>
</dbReference>
<dbReference type="GO" id="GO:0046872">
    <property type="term" value="F:metal ion binding"/>
    <property type="evidence" value="ECO:0007669"/>
    <property type="project" value="UniProtKB-KW"/>
</dbReference>
<dbReference type="KEGG" id="plig:NAG76_00805"/>
<dbReference type="Pfam" id="PF02630">
    <property type="entry name" value="SCO1-SenC"/>
    <property type="match status" value="1"/>
</dbReference>
<keyword evidence="5" id="KW-0472">Membrane</keyword>
<dbReference type="AlphaFoldDB" id="A0A9J6ZGF9"/>
<dbReference type="CDD" id="cd02968">
    <property type="entry name" value="SCO"/>
    <property type="match status" value="1"/>
</dbReference>
<evidence type="ECO:0000256" key="2">
    <source>
        <dbReference type="ARBA" id="ARBA00023008"/>
    </source>
</evidence>
<keyword evidence="5" id="KW-0812">Transmembrane</keyword>
<feature type="domain" description="Thioredoxin" evidence="6">
    <location>
        <begin position="36"/>
        <end position="209"/>
    </location>
</feature>
<evidence type="ECO:0000313" key="8">
    <source>
        <dbReference type="Proteomes" id="UP001056756"/>
    </source>
</evidence>
<keyword evidence="2 3" id="KW-0186">Copper</keyword>
<feature type="transmembrane region" description="Helical" evidence="5">
    <location>
        <begin position="7"/>
        <end position="29"/>
    </location>
</feature>
<organism evidence="7 8">
    <name type="scientific">Candidatus Pristimantibacillus lignocellulolyticus</name>
    <dbReference type="NCBI Taxonomy" id="2994561"/>
    <lineage>
        <taxon>Bacteria</taxon>
        <taxon>Bacillati</taxon>
        <taxon>Bacillota</taxon>
        <taxon>Bacilli</taxon>
        <taxon>Bacillales</taxon>
        <taxon>Paenibacillaceae</taxon>
        <taxon>Candidatus Pristimantibacillus</taxon>
    </lineage>
</organism>
<keyword evidence="4" id="KW-1015">Disulfide bond</keyword>
<dbReference type="SUPFAM" id="SSF52833">
    <property type="entry name" value="Thioredoxin-like"/>
    <property type="match status" value="1"/>
</dbReference>
<dbReference type="InterPro" id="IPR013766">
    <property type="entry name" value="Thioredoxin_domain"/>
</dbReference>
<keyword evidence="5" id="KW-1133">Transmembrane helix</keyword>
<dbReference type="Proteomes" id="UP001056756">
    <property type="component" value="Chromosome"/>
</dbReference>
<feature type="disulfide bond" description="Redox-active" evidence="4">
    <location>
        <begin position="74"/>
        <end position="78"/>
    </location>
</feature>
<evidence type="ECO:0000313" key="7">
    <source>
        <dbReference type="EMBL" id="URN94833.1"/>
    </source>
</evidence>